<dbReference type="Gene3D" id="3.90.550.10">
    <property type="entry name" value="Spore Coat Polysaccharide Biosynthesis Protein SpsA, Chain A"/>
    <property type="match status" value="1"/>
</dbReference>
<dbReference type="GO" id="GO:0016758">
    <property type="term" value="F:hexosyltransferase activity"/>
    <property type="evidence" value="ECO:0007669"/>
    <property type="project" value="InterPro"/>
</dbReference>
<feature type="domain" description="Glycosyl transferase family 28 C-terminal" evidence="1">
    <location>
        <begin position="380"/>
        <end position="517"/>
    </location>
</feature>
<dbReference type="CDD" id="cd02513">
    <property type="entry name" value="CMP-NeuAc_Synthase"/>
    <property type="match status" value="1"/>
</dbReference>
<dbReference type="Proteomes" id="UP000183994">
    <property type="component" value="Unassembled WGS sequence"/>
</dbReference>
<accession>A0A1M6UGK0</accession>
<dbReference type="Pfam" id="PF04101">
    <property type="entry name" value="Glyco_tran_28_C"/>
    <property type="match status" value="1"/>
</dbReference>
<dbReference type="RefSeq" id="WP_073477937.1">
    <property type="nucleotide sequence ID" value="NZ_FQZU01000030.1"/>
</dbReference>
<dbReference type="OrthoDB" id="9805604at2"/>
<organism evidence="2 3">
    <name type="scientific">Desulfatibacillum alkenivorans DSM 16219</name>
    <dbReference type="NCBI Taxonomy" id="1121393"/>
    <lineage>
        <taxon>Bacteria</taxon>
        <taxon>Pseudomonadati</taxon>
        <taxon>Thermodesulfobacteriota</taxon>
        <taxon>Desulfobacteria</taxon>
        <taxon>Desulfobacterales</taxon>
        <taxon>Desulfatibacillaceae</taxon>
        <taxon>Desulfatibacillum</taxon>
    </lineage>
</organism>
<sequence>MIKKVLLVIPARGGSKGIPRKNLRPLCGKPLIAYSIKAALQSKLVTRIVISTEDEEIALFAKRFGANVLMRPSDLADDNVPLDPVIDHACIESEKKFKEKYDIIVTVQPTSPFITGVDIDQIIEKLLEKLPDTVLTAVEDCHLRWGDCSGKPTPLYSKRVNRQFLPMQYKETGAVIACTKEQLQTGSRIGENILLHIMDEQRSIDIDTYHDFWLCEMILKQKRIVFVVIGNHEIGMGHAYRGIMIANELIRHDIVFLCHEEDDLAQEIIRKNNYRMKTTSREQLLEAIFALDPDMVINDILNTSADYILALKKKGIAVINFEDMGLGAETADMVFNALYPHQIPKETILVGPKYFCLRDEFLHISKRQKRNNVKKVLLTFGGVDEGNLTCRVLLAIFPYLKAKELSVDIVLGVGYRHTNDLKNTLLTIPSESVSVIKNTSKISEFMNNADLAITSAGRTVLELASLQVPTIVIAQNFRETTHSMASSQNGFINLGFRKEISDAEILHAVKRVVEDFELRTVMCKKMESLDLKNGKKRVVANINSILGETIRDAAYEK</sequence>
<proteinExistence type="predicted"/>
<dbReference type="InterPro" id="IPR007235">
    <property type="entry name" value="Glyco_trans_28_C"/>
</dbReference>
<dbReference type="SUPFAM" id="SSF53448">
    <property type="entry name" value="Nucleotide-diphospho-sugar transferases"/>
    <property type="match status" value="1"/>
</dbReference>
<dbReference type="EMBL" id="FQZU01000030">
    <property type="protein sequence ID" value="SHK68306.1"/>
    <property type="molecule type" value="Genomic_DNA"/>
</dbReference>
<protein>
    <submittedName>
        <fullName evidence="2">CMP-N-acetylneuraminic acid synthetase</fullName>
    </submittedName>
</protein>
<gene>
    <name evidence="2" type="ORF">SAMN02745216_03900</name>
</gene>
<dbReference type="PANTHER" id="PTHR21485">
    <property type="entry name" value="HAD SUPERFAMILY MEMBERS CMAS AND KDSC"/>
    <property type="match status" value="1"/>
</dbReference>
<dbReference type="InterPro" id="IPR029044">
    <property type="entry name" value="Nucleotide-diphossugar_trans"/>
</dbReference>
<dbReference type="PANTHER" id="PTHR21485:SF3">
    <property type="entry name" value="N-ACYLNEURAMINATE CYTIDYLYLTRANSFERASE"/>
    <property type="match status" value="1"/>
</dbReference>
<evidence type="ECO:0000313" key="2">
    <source>
        <dbReference type="EMBL" id="SHK68306.1"/>
    </source>
</evidence>
<evidence type="ECO:0000313" key="3">
    <source>
        <dbReference type="Proteomes" id="UP000183994"/>
    </source>
</evidence>
<keyword evidence="3" id="KW-1185">Reference proteome</keyword>
<dbReference type="InterPro" id="IPR003329">
    <property type="entry name" value="Cytidylyl_trans"/>
</dbReference>
<reference evidence="3" key="1">
    <citation type="submission" date="2016-11" db="EMBL/GenBank/DDBJ databases">
        <authorList>
            <person name="Varghese N."/>
            <person name="Submissions S."/>
        </authorList>
    </citation>
    <scope>NUCLEOTIDE SEQUENCE [LARGE SCALE GENOMIC DNA]</scope>
    <source>
        <strain evidence="3">DSM 16219</strain>
    </source>
</reference>
<dbReference type="InterPro" id="IPR050793">
    <property type="entry name" value="CMP-NeuNAc_synthase"/>
</dbReference>
<dbReference type="Gene3D" id="3.40.50.2000">
    <property type="entry name" value="Glycogen Phosphorylase B"/>
    <property type="match status" value="1"/>
</dbReference>
<dbReference type="GO" id="GO:0008781">
    <property type="term" value="F:N-acylneuraminate cytidylyltransferase activity"/>
    <property type="evidence" value="ECO:0007669"/>
    <property type="project" value="TreeGrafter"/>
</dbReference>
<dbReference type="SUPFAM" id="SSF53756">
    <property type="entry name" value="UDP-Glycosyltransferase/glycogen phosphorylase"/>
    <property type="match status" value="1"/>
</dbReference>
<name>A0A1M6UGK0_9BACT</name>
<dbReference type="Gene3D" id="3.40.50.11190">
    <property type="match status" value="1"/>
</dbReference>
<dbReference type="AlphaFoldDB" id="A0A1M6UGK0"/>
<dbReference type="Pfam" id="PF02348">
    <property type="entry name" value="CTP_transf_3"/>
    <property type="match status" value="1"/>
</dbReference>
<evidence type="ECO:0000259" key="1">
    <source>
        <dbReference type="Pfam" id="PF04101"/>
    </source>
</evidence>
<dbReference type="STRING" id="1121393.SAMN02745216_03900"/>